<dbReference type="PROSITE" id="PS50113">
    <property type="entry name" value="PAC"/>
    <property type="match status" value="1"/>
</dbReference>
<organism evidence="10 11">
    <name type="scientific">Phormidium tenue FACHB-1050</name>
    <dbReference type="NCBI Taxonomy" id="2692857"/>
    <lineage>
        <taxon>Bacteria</taxon>
        <taxon>Bacillati</taxon>
        <taxon>Cyanobacteriota</taxon>
        <taxon>Cyanophyceae</taxon>
        <taxon>Oscillatoriophycideae</taxon>
        <taxon>Oscillatoriales</taxon>
        <taxon>Oscillatoriaceae</taxon>
        <taxon>Phormidium</taxon>
    </lineage>
</organism>
<feature type="domain" description="PAC" evidence="9">
    <location>
        <begin position="223"/>
        <end position="277"/>
    </location>
</feature>
<dbReference type="InterPro" id="IPR001610">
    <property type="entry name" value="PAC"/>
</dbReference>
<keyword evidence="5" id="KW-0418">Kinase</keyword>
<feature type="domain" description="PAS" evidence="8">
    <location>
        <begin position="150"/>
        <end position="220"/>
    </location>
</feature>
<dbReference type="InterPro" id="IPR035965">
    <property type="entry name" value="PAS-like_dom_sf"/>
</dbReference>
<evidence type="ECO:0000256" key="2">
    <source>
        <dbReference type="ARBA" id="ARBA00012438"/>
    </source>
</evidence>
<dbReference type="Pfam" id="PF00512">
    <property type="entry name" value="HisKA"/>
    <property type="match status" value="1"/>
</dbReference>
<evidence type="ECO:0000256" key="1">
    <source>
        <dbReference type="ARBA" id="ARBA00000085"/>
    </source>
</evidence>
<dbReference type="SMART" id="SM00086">
    <property type="entry name" value="PAC"/>
    <property type="match status" value="1"/>
</dbReference>
<dbReference type="EC" id="2.7.13.3" evidence="2"/>
<sequence>MITTLLIVDDSEIDRRKYCCYLNSERPHTYLILETDNLEKAKEICAEKRTDAILLGLSLTDDSSLDFLNWMKQQGQIALLPTLLLTKQIDEYTAAQASKNGIQDYLIKEYLTSQRLVQSLDHLFERIRLINTISDALSLRKRAEELIAEGCEKFYNFLECSNDLIWSINLEGNFIYLSPQFQELFGWEPADWIGKSMIDLIHLGDRLRFKKSIERVLDPSKKRDLPIKFRHYKSDGSCIWVSSNVNPARNSLGDVIGIQGVLRDISDRVALAYAIRDRKLAKVRLHEFNKTLSNVHQELAQSQWAKDEFLATMSYELRTSLSVILGLVENLQEEVYGSLNQKQIKALQTIEHGENHLLKLINDILDFSKADVGYL</sequence>
<dbReference type="Pfam" id="PF00072">
    <property type="entry name" value="Response_reg"/>
    <property type="match status" value="1"/>
</dbReference>
<dbReference type="PANTHER" id="PTHR43304">
    <property type="entry name" value="PHYTOCHROME-LIKE PROTEIN CPH1"/>
    <property type="match status" value="1"/>
</dbReference>
<keyword evidence="4" id="KW-0808">Transferase</keyword>
<dbReference type="SUPFAM" id="SSF55785">
    <property type="entry name" value="PYP-like sensor domain (PAS domain)"/>
    <property type="match status" value="1"/>
</dbReference>
<evidence type="ECO:0000259" key="7">
    <source>
        <dbReference type="PROSITE" id="PS50110"/>
    </source>
</evidence>
<dbReference type="SMART" id="SM00448">
    <property type="entry name" value="REC"/>
    <property type="match status" value="1"/>
</dbReference>
<comment type="caution">
    <text evidence="10">The sequence shown here is derived from an EMBL/GenBank/DDBJ whole genome shotgun (WGS) entry which is preliminary data.</text>
</comment>
<keyword evidence="3" id="KW-0597">Phosphoprotein</keyword>
<evidence type="ECO:0000256" key="5">
    <source>
        <dbReference type="ARBA" id="ARBA00022777"/>
    </source>
</evidence>
<dbReference type="PROSITE" id="PS50112">
    <property type="entry name" value="PAS"/>
    <property type="match status" value="1"/>
</dbReference>
<evidence type="ECO:0000313" key="10">
    <source>
        <dbReference type="EMBL" id="MBD2318299.1"/>
    </source>
</evidence>
<evidence type="ECO:0000313" key="11">
    <source>
        <dbReference type="Proteomes" id="UP000618445"/>
    </source>
</evidence>
<dbReference type="EMBL" id="JACJQY010000027">
    <property type="protein sequence ID" value="MBD2318299.1"/>
    <property type="molecule type" value="Genomic_DNA"/>
</dbReference>
<evidence type="ECO:0000259" key="9">
    <source>
        <dbReference type="PROSITE" id="PS50113"/>
    </source>
</evidence>
<dbReference type="InterPro" id="IPR001789">
    <property type="entry name" value="Sig_transdc_resp-reg_receiver"/>
</dbReference>
<dbReference type="Gene3D" id="1.10.287.130">
    <property type="match status" value="1"/>
</dbReference>
<dbReference type="InterPro" id="IPR011006">
    <property type="entry name" value="CheY-like_superfamily"/>
</dbReference>
<evidence type="ECO:0000256" key="3">
    <source>
        <dbReference type="ARBA" id="ARBA00022553"/>
    </source>
</evidence>
<keyword evidence="11" id="KW-1185">Reference proteome</keyword>
<dbReference type="PANTHER" id="PTHR43304:SF1">
    <property type="entry name" value="PAC DOMAIN-CONTAINING PROTEIN"/>
    <property type="match status" value="1"/>
</dbReference>
<dbReference type="PROSITE" id="PS50110">
    <property type="entry name" value="RESPONSE_REGULATORY"/>
    <property type="match status" value="1"/>
</dbReference>
<comment type="caution">
    <text evidence="6">Lacks conserved residue(s) required for the propagation of feature annotation.</text>
</comment>
<dbReference type="Pfam" id="PF00989">
    <property type="entry name" value="PAS"/>
    <property type="match status" value="1"/>
</dbReference>
<dbReference type="InterPro" id="IPR003661">
    <property type="entry name" value="HisK_dim/P_dom"/>
</dbReference>
<feature type="domain" description="Response regulatory" evidence="7">
    <location>
        <begin position="4"/>
        <end position="123"/>
    </location>
</feature>
<dbReference type="SMART" id="SM00091">
    <property type="entry name" value="PAS"/>
    <property type="match status" value="1"/>
</dbReference>
<dbReference type="InterPro" id="IPR000014">
    <property type="entry name" value="PAS"/>
</dbReference>
<dbReference type="Gene3D" id="3.40.50.2300">
    <property type="match status" value="1"/>
</dbReference>
<dbReference type="InterPro" id="IPR013767">
    <property type="entry name" value="PAS_fold"/>
</dbReference>
<dbReference type="InterPro" id="IPR036097">
    <property type="entry name" value="HisK_dim/P_sf"/>
</dbReference>
<evidence type="ECO:0000256" key="6">
    <source>
        <dbReference type="PROSITE-ProRule" id="PRU00169"/>
    </source>
</evidence>
<reference evidence="10 11" key="1">
    <citation type="journal article" date="2020" name="ISME J.">
        <title>Comparative genomics reveals insights into cyanobacterial evolution and habitat adaptation.</title>
        <authorList>
            <person name="Chen M.Y."/>
            <person name="Teng W.K."/>
            <person name="Zhao L."/>
            <person name="Hu C.X."/>
            <person name="Zhou Y.K."/>
            <person name="Han B.P."/>
            <person name="Song L.R."/>
            <person name="Shu W.S."/>
        </authorList>
    </citation>
    <scope>NUCLEOTIDE SEQUENCE [LARGE SCALE GENOMIC DNA]</scope>
    <source>
        <strain evidence="10 11">FACHB-1050</strain>
    </source>
</reference>
<dbReference type="RefSeq" id="WP_190579193.1">
    <property type="nucleotide sequence ID" value="NZ_CAWPQU010000020.1"/>
</dbReference>
<dbReference type="SUPFAM" id="SSF52172">
    <property type="entry name" value="CheY-like"/>
    <property type="match status" value="1"/>
</dbReference>
<dbReference type="CDD" id="cd00130">
    <property type="entry name" value="PAS"/>
    <property type="match status" value="1"/>
</dbReference>
<evidence type="ECO:0000256" key="4">
    <source>
        <dbReference type="ARBA" id="ARBA00022679"/>
    </source>
</evidence>
<protein>
    <recommendedName>
        <fullName evidence="2">histidine kinase</fullName>
        <ecNumber evidence="2">2.7.13.3</ecNumber>
    </recommendedName>
</protein>
<dbReference type="InterPro" id="IPR000700">
    <property type="entry name" value="PAS-assoc_C"/>
</dbReference>
<dbReference type="Gene3D" id="3.30.450.20">
    <property type="entry name" value="PAS domain"/>
    <property type="match status" value="1"/>
</dbReference>
<evidence type="ECO:0000259" key="8">
    <source>
        <dbReference type="PROSITE" id="PS50112"/>
    </source>
</evidence>
<dbReference type="Proteomes" id="UP000618445">
    <property type="component" value="Unassembled WGS sequence"/>
</dbReference>
<dbReference type="NCBIfam" id="TIGR00229">
    <property type="entry name" value="sensory_box"/>
    <property type="match status" value="1"/>
</dbReference>
<gene>
    <name evidence="10" type="ORF">H6G05_15775</name>
</gene>
<comment type="catalytic activity">
    <reaction evidence="1">
        <text>ATP + protein L-histidine = ADP + protein N-phospho-L-histidine.</text>
        <dbReference type="EC" id="2.7.13.3"/>
    </reaction>
</comment>
<dbReference type="SMART" id="SM00388">
    <property type="entry name" value="HisKA"/>
    <property type="match status" value="1"/>
</dbReference>
<dbReference type="CDD" id="cd00156">
    <property type="entry name" value="REC"/>
    <property type="match status" value="1"/>
</dbReference>
<dbReference type="CDD" id="cd00082">
    <property type="entry name" value="HisKA"/>
    <property type="match status" value="1"/>
</dbReference>
<dbReference type="SUPFAM" id="SSF47384">
    <property type="entry name" value="Homodimeric domain of signal transducing histidine kinase"/>
    <property type="match status" value="1"/>
</dbReference>
<name>A0ABR8CFG8_9CYAN</name>
<dbReference type="InterPro" id="IPR052162">
    <property type="entry name" value="Sensor_kinase/Photoreceptor"/>
</dbReference>
<accession>A0ABR8CFG8</accession>
<proteinExistence type="predicted"/>